<feature type="region of interest" description="Disordered" evidence="1">
    <location>
        <begin position="1"/>
        <end position="32"/>
    </location>
</feature>
<evidence type="ECO:0000256" key="1">
    <source>
        <dbReference type="SAM" id="MobiDB-lite"/>
    </source>
</evidence>
<evidence type="ECO:0000313" key="3">
    <source>
        <dbReference type="Proteomes" id="UP000625527"/>
    </source>
</evidence>
<accession>A0ABR9MYU2</accession>
<protein>
    <submittedName>
        <fullName evidence="2">Uncharacterized protein</fullName>
    </submittedName>
</protein>
<evidence type="ECO:0000313" key="2">
    <source>
        <dbReference type="EMBL" id="MBE1876553.1"/>
    </source>
</evidence>
<proteinExistence type="predicted"/>
<keyword evidence="3" id="KW-1185">Reference proteome</keyword>
<dbReference type="Proteomes" id="UP000625527">
    <property type="component" value="Unassembled WGS sequence"/>
</dbReference>
<sequence>MRSLGRLGDLSRRSRLSNPPGVRGSQLSPATDEVDLGTVEVASLAPGVYAADVVLPTTGESEVQVSLRTTEFDNPVRTVTFEVP</sequence>
<gene>
    <name evidence="2" type="ORF">IHE71_12625</name>
</gene>
<dbReference type="RefSeq" id="WP_192863123.1">
    <property type="nucleotide sequence ID" value="NZ_JADAQT010000086.1"/>
</dbReference>
<name>A0ABR9MYU2_9MICO</name>
<comment type="caution">
    <text evidence="2">The sequence shown here is derived from an EMBL/GenBank/DDBJ whole genome shotgun (WGS) entry which is preliminary data.</text>
</comment>
<dbReference type="EMBL" id="JADAQT010000086">
    <property type="protein sequence ID" value="MBE1876553.1"/>
    <property type="molecule type" value="Genomic_DNA"/>
</dbReference>
<organism evidence="2 3">
    <name type="scientific">Myceligenerans pegani</name>
    <dbReference type="NCBI Taxonomy" id="2776917"/>
    <lineage>
        <taxon>Bacteria</taxon>
        <taxon>Bacillati</taxon>
        <taxon>Actinomycetota</taxon>
        <taxon>Actinomycetes</taxon>
        <taxon>Micrococcales</taxon>
        <taxon>Promicromonosporaceae</taxon>
        <taxon>Myceligenerans</taxon>
    </lineage>
</organism>
<reference evidence="2 3" key="1">
    <citation type="submission" date="2020-10" db="EMBL/GenBank/DDBJ databases">
        <title>Myceligenerans pegani sp. nov., an endophytic actinomycete isolated from Peganum harmala L. in Xinjiang, China.</title>
        <authorList>
            <person name="Xin L."/>
        </authorList>
    </citation>
    <scope>NUCLEOTIDE SEQUENCE [LARGE SCALE GENOMIC DNA]</scope>
    <source>
        <strain evidence="2 3">TRM65318</strain>
    </source>
</reference>